<organism evidence="1 2">
    <name type="scientific">Ensifer adhaerens</name>
    <name type="common">Sinorhizobium morelense</name>
    <dbReference type="NCBI Taxonomy" id="106592"/>
    <lineage>
        <taxon>Bacteria</taxon>
        <taxon>Pseudomonadati</taxon>
        <taxon>Pseudomonadota</taxon>
        <taxon>Alphaproteobacteria</taxon>
        <taxon>Hyphomicrobiales</taxon>
        <taxon>Rhizobiaceae</taxon>
        <taxon>Sinorhizobium/Ensifer group</taxon>
        <taxon>Ensifer</taxon>
    </lineage>
</organism>
<evidence type="ECO:0000313" key="1">
    <source>
        <dbReference type="EMBL" id="KOF17858.1"/>
    </source>
</evidence>
<sequence>MSTALTHTQVQLAHDIAEVIDGEEFHDAFVAAISAIAMAIVEGAPNREEAMVAARQFGDALEETVESGLAHQLPIIGGYRQ</sequence>
<evidence type="ECO:0000313" key="2">
    <source>
        <dbReference type="Proteomes" id="UP000037425"/>
    </source>
</evidence>
<protein>
    <submittedName>
        <fullName evidence="1">Uncharacterized protein</fullName>
    </submittedName>
</protein>
<comment type="caution">
    <text evidence="1">The sequence shown here is derived from an EMBL/GenBank/DDBJ whole genome shotgun (WGS) entry which is preliminary data.</text>
</comment>
<gene>
    <name evidence="1" type="ORF">AC244_15920</name>
</gene>
<dbReference type="AlphaFoldDB" id="A0A0L8BTF4"/>
<name>A0A0L8BTF4_ENSAD</name>
<reference evidence="2" key="1">
    <citation type="submission" date="2015-07" db="EMBL/GenBank/DDBJ databases">
        <title>Whole genome sequence of an Ensifer adhaerens strain isolated from a cave pool in the Wind Cave National Park.</title>
        <authorList>
            <person name="Eng W.W.H."/>
            <person name="Gan H.M."/>
            <person name="Barton H.A."/>
            <person name="Savka M.A."/>
        </authorList>
    </citation>
    <scope>NUCLEOTIDE SEQUENCE [LARGE SCALE GENOMIC DNA]</scope>
    <source>
        <strain evidence="2">SD006</strain>
    </source>
</reference>
<dbReference type="EMBL" id="LGAP01000009">
    <property type="protein sequence ID" value="KOF17858.1"/>
    <property type="molecule type" value="Genomic_DNA"/>
</dbReference>
<proteinExistence type="predicted"/>
<dbReference type="Proteomes" id="UP000037425">
    <property type="component" value="Unassembled WGS sequence"/>
</dbReference>
<dbReference type="RefSeq" id="WP_053249779.1">
    <property type="nucleotide sequence ID" value="NZ_LGAP01000009.1"/>
</dbReference>
<accession>A0A0L8BTF4</accession>
<dbReference type="PATRIC" id="fig|106592.7.peg.7495"/>